<dbReference type="RefSeq" id="WP_201561831.1">
    <property type="nucleotide sequence ID" value="NZ_CAJGZK010000005.1"/>
</dbReference>
<dbReference type="InterPro" id="IPR050261">
    <property type="entry name" value="FrsA_esterase"/>
</dbReference>
<gene>
    <name evidence="2" type="ORF">ACFP58_10890</name>
</gene>
<comment type="caution">
    <text evidence="2">The sequence shown here is derived from an EMBL/GenBank/DDBJ whole genome shotgun (WGS) entry which is preliminary data.</text>
</comment>
<keyword evidence="2" id="KW-0378">Hydrolase</keyword>
<accession>A0ABW1WA43</accession>
<name>A0ABW1WA43_9GAMM</name>
<dbReference type="PANTHER" id="PTHR22946:SF0">
    <property type="entry name" value="DIENELACTONE HYDROLASE DOMAIN-CONTAINING PROTEIN"/>
    <property type="match status" value="1"/>
</dbReference>
<proteinExistence type="predicted"/>
<dbReference type="EMBL" id="JBHSTZ010000032">
    <property type="protein sequence ID" value="MFC6381955.1"/>
    <property type="molecule type" value="Genomic_DNA"/>
</dbReference>
<dbReference type="GO" id="GO:0016787">
    <property type="term" value="F:hydrolase activity"/>
    <property type="evidence" value="ECO:0007669"/>
    <property type="project" value="UniProtKB-KW"/>
</dbReference>
<evidence type="ECO:0000259" key="1">
    <source>
        <dbReference type="Pfam" id="PF01738"/>
    </source>
</evidence>
<dbReference type="PANTHER" id="PTHR22946">
    <property type="entry name" value="DIENELACTONE HYDROLASE DOMAIN-CONTAINING PROTEIN-RELATED"/>
    <property type="match status" value="1"/>
</dbReference>
<protein>
    <submittedName>
        <fullName evidence="2">Dienelactone hydrolase family protein</fullName>
        <ecNumber evidence="2">3.1.-.-</ecNumber>
    </submittedName>
</protein>
<organism evidence="2 3">
    <name type="scientific">Psychrobacter glacincola</name>
    <dbReference type="NCBI Taxonomy" id="56810"/>
    <lineage>
        <taxon>Bacteria</taxon>
        <taxon>Pseudomonadati</taxon>
        <taxon>Pseudomonadota</taxon>
        <taxon>Gammaproteobacteria</taxon>
        <taxon>Moraxellales</taxon>
        <taxon>Moraxellaceae</taxon>
        <taxon>Psychrobacter</taxon>
    </lineage>
</organism>
<feature type="domain" description="Dienelactone hydrolase" evidence="1">
    <location>
        <begin position="55"/>
        <end position="264"/>
    </location>
</feature>
<evidence type="ECO:0000313" key="3">
    <source>
        <dbReference type="Proteomes" id="UP001596264"/>
    </source>
</evidence>
<dbReference type="Pfam" id="PF01738">
    <property type="entry name" value="DLH"/>
    <property type="match status" value="1"/>
</dbReference>
<reference evidence="3" key="1">
    <citation type="journal article" date="2019" name="Int. J. Syst. Evol. Microbiol.">
        <title>The Global Catalogue of Microorganisms (GCM) 10K type strain sequencing project: providing services to taxonomists for standard genome sequencing and annotation.</title>
        <authorList>
            <consortium name="The Broad Institute Genomics Platform"/>
            <consortium name="The Broad Institute Genome Sequencing Center for Infectious Disease"/>
            <person name="Wu L."/>
            <person name="Ma J."/>
        </authorList>
    </citation>
    <scope>NUCLEOTIDE SEQUENCE [LARGE SCALE GENOMIC DNA]</scope>
    <source>
        <strain evidence="3">CCM 2050</strain>
    </source>
</reference>
<keyword evidence="3" id="KW-1185">Reference proteome</keyword>
<dbReference type="InterPro" id="IPR002925">
    <property type="entry name" value="Dienelactn_hydro"/>
</dbReference>
<dbReference type="SUPFAM" id="SSF53474">
    <property type="entry name" value="alpha/beta-Hydrolases"/>
    <property type="match status" value="1"/>
</dbReference>
<dbReference type="EC" id="3.1.-.-" evidence="2"/>
<evidence type="ECO:0000313" key="2">
    <source>
        <dbReference type="EMBL" id="MFC6381955.1"/>
    </source>
</evidence>
<dbReference type="Proteomes" id="UP001596264">
    <property type="component" value="Unassembled WGS sequence"/>
</dbReference>
<sequence>MTFPLTFNSTESPKRYGEKLLYSASVGLTALLLSQTAAAITTKNITYTVDNQAYEGYYAKADKANAPFILLIHDWDGLTDYERKRADMLASEGYNVLAADMFGQGIRPTTIEDNKRLTAALYDDRSKMRRLLQGALNAGQAQGNDARTGVTMGYCFGGTVALELARSGFPQKAFVPFHGAFDTPIGQSYDKTTGEILVFHGSADESVSLESFATLGKTLEAAKVPHEMVTYSGAPHAFSVFGSDRYDARADERSWKRYLDFLAEAYK</sequence>
<dbReference type="InterPro" id="IPR029058">
    <property type="entry name" value="AB_hydrolase_fold"/>
</dbReference>
<dbReference type="Gene3D" id="3.40.50.1820">
    <property type="entry name" value="alpha/beta hydrolase"/>
    <property type="match status" value="1"/>
</dbReference>